<dbReference type="AlphaFoldDB" id="A0A838XMQ5"/>
<dbReference type="Gene3D" id="2.40.50.140">
    <property type="entry name" value="Nucleic acid-binding proteins"/>
    <property type="match status" value="1"/>
</dbReference>
<dbReference type="InterPro" id="IPR003439">
    <property type="entry name" value="ABC_transporter-like_ATP-bd"/>
</dbReference>
<dbReference type="RefSeq" id="WP_181760001.1">
    <property type="nucleotide sequence ID" value="NZ_BMCR01000008.1"/>
</dbReference>
<comment type="caution">
    <text evidence="8">The sequence shown here is derived from an EMBL/GenBank/DDBJ whole genome shotgun (WGS) entry which is preliminary data.</text>
</comment>
<evidence type="ECO:0000313" key="8">
    <source>
        <dbReference type="EMBL" id="MBA4611795.1"/>
    </source>
</evidence>
<evidence type="ECO:0000256" key="1">
    <source>
        <dbReference type="ARBA" id="ARBA00005417"/>
    </source>
</evidence>
<evidence type="ECO:0000313" key="9">
    <source>
        <dbReference type="Proteomes" id="UP000559404"/>
    </source>
</evidence>
<evidence type="ECO:0000256" key="3">
    <source>
        <dbReference type="ARBA" id="ARBA00022475"/>
    </source>
</evidence>
<dbReference type="GO" id="GO:0016887">
    <property type="term" value="F:ATP hydrolysis activity"/>
    <property type="evidence" value="ECO:0007669"/>
    <property type="project" value="InterPro"/>
</dbReference>
<evidence type="ECO:0000256" key="4">
    <source>
        <dbReference type="ARBA" id="ARBA00022741"/>
    </source>
</evidence>
<accession>A0A838XMQ5</accession>
<keyword evidence="5 8" id="KW-0067">ATP-binding</keyword>
<keyword evidence="4" id="KW-0547">Nucleotide-binding</keyword>
<gene>
    <name evidence="8" type="ORF">H1W37_09050</name>
</gene>
<reference evidence="8 9" key="2">
    <citation type="submission" date="2020-08" db="EMBL/GenBank/DDBJ databases">
        <title>Stappia taiwanensis sp. nov., isolated from a coastal thermal spring.</title>
        <authorList>
            <person name="Kampfer P."/>
        </authorList>
    </citation>
    <scope>NUCLEOTIDE SEQUENCE [LARGE SCALE GENOMIC DNA]</scope>
    <source>
        <strain evidence="8 9">DSM 23284</strain>
    </source>
</reference>
<proteinExistence type="inferred from homology"/>
<comment type="similarity">
    <text evidence="1">Belongs to the ABC transporter superfamily.</text>
</comment>
<reference evidence="8 9" key="1">
    <citation type="submission" date="2020-07" db="EMBL/GenBank/DDBJ databases">
        <authorList>
            <person name="Li M."/>
        </authorList>
    </citation>
    <scope>NUCLEOTIDE SEQUENCE [LARGE SCALE GENOMIC DNA]</scope>
    <source>
        <strain evidence="8 9">DSM 23284</strain>
    </source>
</reference>
<dbReference type="InterPro" id="IPR047641">
    <property type="entry name" value="ABC_transpr_MalK/UgpC-like"/>
</dbReference>
<dbReference type="SUPFAM" id="SSF50331">
    <property type="entry name" value="MOP-like"/>
    <property type="match status" value="1"/>
</dbReference>
<sequence>MSLELRRAALRVGAETHIHPTDLVCEPGSFNILLGTTLAGKTTLMKLMAGLEKPTSGEVWFGGRNVTGVSVRRRNVSMVYQQFINYPNMTVFENIASPLRVARMAETEIKRRVGTMAELLKLSPMLERRPAELSGGQQQRTAMARALVKDADLVLLDEPLANLDFKLREELRDELPRLFAGRECIVVYATTEPVEALLFGGFTACLHEGRVTQFGPTGETYRAPVDLVSAQVFSDPPINVATVTKAGAEFRLGKMVGWHAEGPLAGLADGTYTVGVRPHHVSPEEAGGQPVPVEGKVLVTELSGSESVIHFTMRGETWVSQSHGIHPFPVGSEQRLYADMSQALFFDAAGRRITA</sequence>
<dbReference type="PANTHER" id="PTHR43875">
    <property type="entry name" value="MALTODEXTRIN IMPORT ATP-BINDING PROTEIN MSMX"/>
    <property type="match status" value="1"/>
</dbReference>
<evidence type="ECO:0000256" key="6">
    <source>
        <dbReference type="ARBA" id="ARBA00023136"/>
    </source>
</evidence>
<evidence type="ECO:0000259" key="7">
    <source>
        <dbReference type="PROSITE" id="PS50893"/>
    </source>
</evidence>
<protein>
    <submittedName>
        <fullName evidence="8">ABC transporter ATP-binding protein</fullName>
    </submittedName>
</protein>
<dbReference type="InterPro" id="IPR012340">
    <property type="entry name" value="NA-bd_OB-fold"/>
</dbReference>
<dbReference type="InterPro" id="IPR027417">
    <property type="entry name" value="P-loop_NTPase"/>
</dbReference>
<keyword evidence="9" id="KW-1185">Reference proteome</keyword>
<dbReference type="PANTHER" id="PTHR43875:SF1">
    <property type="entry name" value="OSMOPROTECTIVE COMPOUNDS UPTAKE ATP-BINDING PROTEIN GGTA"/>
    <property type="match status" value="1"/>
</dbReference>
<dbReference type="Pfam" id="PF00005">
    <property type="entry name" value="ABC_tran"/>
    <property type="match status" value="1"/>
</dbReference>
<dbReference type="GO" id="GO:0015408">
    <property type="term" value="F:ABC-type ferric iron transporter activity"/>
    <property type="evidence" value="ECO:0007669"/>
    <property type="project" value="InterPro"/>
</dbReference>
<evidence type="ECO:0000256" key="5">
    <source>
        <dbReference type="ARBA" id="ARBA00022840"/>
    </source>
</evidence>
<dbReference type="GO" id="GO:0055052">
    <property type="term" value="C:ATP-binding cassette (ABC) transporter complex, substrate-binding subunit-containing"/>
    <property type="evidence" value="ECO:0007669"/>
    <property type="project" value="TreeGrafter"/>
</dbReference>
<name>A0A838XMQ5_9HYPH</name>
<dbReference type="InterPro" id="IPR003593">
    <property type="entry name" value="AAA+_ATPase"/>
</dbReference>
<dbReference type="InterPro" id="IPR008995">
    <property type="entry name" value="Mo/tungstate-bd_C_term_dom"/>
</dbReference>
<keyword evidence="6" id="KW-0472">Membrane</keyword>
<dbReference type="EMBL" id="JACEON010000007">
    <property type="protein sequence ID" value="MBA4611795.1"/>
    <property type="molecule type" value="Genomic_DNA"/>
</dbReference>
<keyword evidence="3" id="KW-1003">Cell membrane</keyword>
<keyword evidence="2" id="KW-0813">Transport</keyword>
<dbReference type="SUPFAM" id="SSF52540">
    <property type="entry name" value="P-loop containing nucleoside triphosphate hydrolases"/>
    <property type="match status" value="1"/>
</dbReference>
<dbReference type="GO" id="GO:0005524">
    <property type="term" value="F:ATP binding"/>
    <property type="evidence" value="ECO:0007669"/>
    <property type="project" value="UniProtKB-KW"/>
</dbReference>
<dbReference type="Gene3D" id="3.40.50.300">
    <property type="entry name" value="P-loop containing nucleotide triphosphate hydrolases"/>
    <property type="match status" value="1"/>
</dbReference>
<dbReference type="PROSITE" id="PS50893">
    <property type="entry name" value="ABC_TRANSPORTER_2"/>
    <property type="match status" value="1"/>
</dbReference>
<dbReference type="Proteomes" id="UP000559404">
    <property type="component" value="Unassembled WGS sequence"/>
</dbReference>
<organism evidence="8 9">
    <name type="scientific">Stappia taiwanensis</name>
    <dbReference type="NCBI Taxonomy" id="992267"/>
    <lineage>
        <taxon>Bacteria</taxon>
        <taxon>Pseudomonadati</taxon>
        <taxon>Pseudomonadota</taxon>
        <taxon>Alphaproteobacteria</taxon>
        <taxon>Hyphomicrobiales</taxon>
        <taxon>Stappiaceae</taxon>
        <taxon>Stappia</taxon>
    </lineage>
</organism>
<dbReference type="Gene3D" id="2.40.50.100">
    <property type="match status" value="1"/>
</dbReference>
<dbReference type="SMART" id="SM00382">
    <property type="entry name" value="AAA"/>
    <property type="match status" value="1"/>
</dbReference>
<evidence type="ECO:0000256" key="2">
    <source>
        <dbReference type="ARBA" id="ARBA00022448"/>
    </source>
</evidence>
<dbReference type="InterPro" id="IPR015853">
    <property type="entry name" value="ABC_transpr_FbpC"/>
</dbReference>
<dbReference type="CDD" id="cd03259">
    <property type="entry name" value="ABC_Carb_Solutes_like"/>
    <property type="match status" value="1"/>
</dbReference>
<feature type="domain" description="ABC transporter" evidence="7">
    <location>
        <begin position="3"/>
        <end position="233"/>
    </location>
</feature>